<evidence type="ECO:0000313" key="2">
    <source>
        <dbReference type="EMBL" id="OUK05223.1"/>
    </source>
</evidence>
<dbReference type="Proteomes" id="UP000194606">
    <property type="component" value="Unassembled WGS sequence"/>
</dbReference>
<accession>A0A252CFB8</accession>
<organism evidence="2 3">
    <name type="scientific">Lactococcus petauri</name>
    <dbReference type="NCBI Taxonomy" id="1940789"/>
    <lineage>
        <taxon>Bacteria</taxon>
        <taxon>Bacillati</taxon>
        <taxon>Bacillota</taxon>
        <taxon>Bacilli</taxon>
        <taxon>Lactobacillales</taxon>
        <taxon>Streptococcaceae</taxon>
        <taxon>Lactococcus</taxon>
    </lineage>
</organism>
<feature type="transmembrane region" description="Helical" evidence="1">
    <location>
        <begin position="127"/>
        <end position="144"/>
    </location>
</feature>
<protein>
    <submittedName>
        <fullName evidence="2">Uncharacterized protein</fullName>
    </submittedName>
</protein>
<dbReference type="EMBL" id="MUIZ01000001">
    <property type="protein sequence ID" value="OUK05223.1"/>
    <property type="molecule type" value="Genomic_DNA"/>
</dbReference>
<evidence type="ECO:0000256" key="1">
    <source>
        <dbReference type="SAM" id="Phobius"/>
    </source>
</evidence>
<name>A0A252CFB8_9LACT</name>
<dbReference type="AlphaFoldDB" id="A0A252CFB8"/>
<keyword evidence="1" id="KW-0812">Transmembrane</keyword>
<feature type="transmembrane region" description="Helical" evidence="1">
    <location>
        <begin position="45"/>
        <end position="65"/>
    </location>
</feature>
<keyword evidence="1" id="KW-1133">Transmembrane helix</keyword>
<dbReference type="RefSeq" id="WP_086581984.1">
    <property type="nucleotide sequence ID" value="NZ_MUIZ01000001.1"/>
</dbReference>
<comment type="caution">
    <text evidence="2">The sequence shown here is derived from an EMBL/GenBank/DDBJ whole genome shotgun (WGS) entry which is preliminary data.</text>
</comment>
<reference evidence="2 3" key="1">
    <citation type="submission" date="2017-02" db="EMBL/GenBank/DDBJ databases">
        <authorList>
            <person name="Peterson S.W."/>
        </authorList>
    </citation>
    <scope>NUCLEOTIDE SEQUENCE [LARGE SCALE GENOMIC DNA]</scope>
    <source>
        <strain evidence="2">159469</strain>
    </source>
</reference>
<keyword evidence="1" id="KW-0472">Membrane</keyword>
<proteinExistence type="predicted"/>
<gene>
    <name evidence="2" type="ORF">BZZ03_00465</name>
</gene>
<feature type="transmembrane region" description="Helical" evidence="1">
    <location>
        <begin position="6"/>
        <end position="24"/>
    </location>
</feature>
<sequence>MNIIGIVIRVIQSGLAIWLMISIYKFSRTMTKEDTEDVKGVKINLFYPVVLITLAYFGTLLAVGMMENPKLFNPLAMIKHVIMAIQFVIIILYPILTVGELSTRMLGFEITGAPSSEKRTRNLLSNVRVLVFLTFAISNIIYIIL</sequence>
<feature type="transmembrane region" description="Helical" evidence="1">
    <location>
        <begin position="77"/>
        <end position="96"/>
    </location>
</feature>
<evidence type="ECO:0000313" key="3">
    <source>
        <dbReference type="Proteomes" id="UP000194606"/>
    </source>
</evidence>